<evidence type="ECO:0000313" key="3">
    <source>
        <dbReference type="Proteomes" id="UP000471648"/>
    </source>
</evidence>
<dbReference type="EMBL" id="JAAGME010000452">
    <property type="protein sequence ID" value="NEB67691.1"/>
    <property type="molecule type" value="Genomic_DNA"/>
</dbReference>
<feature type="non-terminal residue" evidence="2">
    <location>
        <position position="1"/>
    </location>
</feature>
<comment type="caution">
    <text evidence="2">The sequence shown here is derived from an EMBL/GenBank/DDBJ whole genome shotgun (WGS) entry which is preliminary data.</text>
</comment>
<gene>
    <name evidence="2" type="ORF">G3I39_11635</name>
</gene>
<protein>
    <submittedName>
        <fullName evidence="2">Molybdopterin-dependent oxidoreductase</fullName>
    </submittedName>
</protein>
<dbReference type="InterPro" id="IPR037165">
    <property type="entry name" value="AldOxase/xan_DH_Mopterin-bd_sf"/>
</dbReference>
<proteinExistence type="predicted"/>
<dbReference type="SUPFAM" id="SSF56003">
    <property type="entry name" value="Molybdenum cofactor-binding domain"/>
    <property type="match status" value="1"/>
</dbReference>
<organism evidence="2 3">
    <name type="scientific">Streptomyces microflavus</name>
    <name type="common">Streptomyces lipmanii</name>
    <dbReference type="NCBI Taxonomy" id="1919"/>
    <lineage>
        <taxon>Bacteria</taxon>
        <taxon>Bacillati</taxon>
        <taxon>Actinomycetota</taxon>
        <taxon>Actinomycetes</taxon>
        <taxon>Kitasatosporales</taxon>
        <taxon>Streptomycetaceae</taxon>
        <taxon>Streptomyces</taxon>
    </lineage>
</organism>
<accession>A0A6N9VCG6</accession>
<evidence type="ECO:0000256" key="1">
    <source>
        <dbReference type="SAM" id="MobiDB-lite"/>
    </source>
</evidence>
<dbReference type="AlphaFoldDB" id="A0A6N9VCG6"/>
<feature type="non-terminal residue" evidence="2">
    <location>
        <position position="92"/>
    </location>
</feature>
<dbReference type="GO" id="GO:0016491">
    <property type="term" value="F:oxidoreductase activity"/>
    <property type="evidence" value="ECO:0007669"/>
    <property type="project" value="InterPro"/>
</dbReference>
<dbReference type="Gene3D" id="3.30.365.10">
    <property type="entry name" value="Aldehyde oxidase/xanthine dehydrogenase, molybdopterin binding domain"/>
    <property type="match status" value="1"/>
</dbReference>
<feature type="region of interest" description="Disordered" evidence="1">
    <location>
        <begin position="54"/>
        <end position="80"/>
    </location>
</feature>
<sequence length="92" mass="9829">YELQMDKLAGALGMDPVRLRQINAVREGASLHTGQVLDSPAPVAELLERLARMPLPPEDTTTPRDVRTLPGGLSNTSHGEGVVRGVGYSVII</sequence>
<dbReference type="Proteomes" id="UP000471648">
    <property type="component" value="Unassembled WGS sequence"/>
</dbReference>
<name>A0A6N9VCG6_STRMI</name>
<reference evidence="2 3" key="1">
    <citation type="submission" date="2020-01" db="EMBL/GenBank/DDBJ databases">
        <title>Insect and environment-associated Actinomycetes.</title>
        <authorList>
            <person name="Currrie C."/>
            <person name="Chevrette M."/>
            <person name="Carlson C."/>
            <person name="Stubbendieck R."/>
            <person name="Wendt-Pienkowski E."/>
        </authorList>
    </citation>
    <scope>NUCLEOTIDE SEQUENCE [LARGE SCALE GENOMIC DNA]</scope>
    <source>
        <strain evidence="2 3">SID14438</strain>
    </source>
</reference>
<evidence type="ECO:0000313" key="2">
    <source>
        <dbReference type="EMBL" id="NEB67691.1"/>
    </source>
</evidence>